<name>A0A4Z2IIN6_9TELE</name>
<proteinExistence type="predicted"/>
<evidence type="ECO:0000313" key="3">
    <source>
        <dbReference type="Proteomes" id="UP000314294"/>
    </source>
</evidence>
<gene>
    <name evidence="2" type="ORF">EYF80_012185</name>
</gene>
<comment type="caution">
    <text evidence="2">The sequence shown here is derived from an EMBL/GenBank/DDBJ whole genome shotgun (WGS) entry which is preliminary data.</text>
</comment>
<dbReference type="Proteomes" id="UP000314294">
    <property type="component" value="Unassembled WGS sequence"/>
</dbReference>
<keyword evidence="3" id="KW-1185">Reference proteome</keyword>
<organism evidence="2 3">
    <name type="scientific">Liparis tanakae</name>
    <name type="common">Tanaka's snailfish</name>
    <dbReference type="NCBI Taxonomy" id="230148"/>
    <lineage>
        <taxon>Eukaryota</taxon>
        <taxon>Metazoa</taxon>
        <taxon>Chordata</taxon>
        <taxon>Craniata</taxon>
        <taxon>Vertebrata</taxon>
        <taxon>Euteleostomi</taxon>
        <taxon>Actinopterygii</taxon>
        <taxon>Neopterygii</taxon>
        <taxon>Teleostei</taxon>
        <taxon>Neoteleostei</taxon>
        <taxon>Acanthomorphata</taxon>
        <taxon>Eupercaria</taxon>
        <taxon>Perciformes</taxon>
        <taxon>Cottioidei</taxon>
        <taxon>Cottales</taxon>
        <taxon>Liparidae</taxon>
        <taxon>Liparis</taxon>
    </lineage>
</organism>
<reference evidence="2 3" key="1">
    <citation type="submission" date="2019-03" db="EMBL/GenBank/DDBJ databases">
        <title>First draft genome of Liparis tanakae, snailfish: a comprehensive survey of snailfish specific genes.</title>
        <authorList>
            <person name="Kim W."/>
            <person name="Song I."/>
            <person name="Jeong J.-H."/>
            <person name="Kim D."/>
            <person name="Kim S."/>
            <person name="Ryu S."/>
            <person name="Song J.Y."/>
            <person name="Lee S.K."/>
        </authorList>
    </citation>
    <scope>NUCLEOTIDE SEQUENCE [LARGE SCALE GENOMIC DNA]</scope>
    <source>
        <tissue evidence="2">Muscle</tissue>
    </source>
</reference>
<feature type="region of interest" description="Disordered" evidence="1">
    <location>
        <begin position="1"/>
        <end position="22"/>
    </location>
</feature>
<sequence>MAFPGPPNIGQDADPDSPCSLFPQLGAEQQVREEEDVTEFPGTFDQLHHEAIPQQLTVLQTGEENQLTNASPPYQFLEEVAHTLLMAPVLDSGQQSVIEVLVDLMKLWHFEEDGLYLLDDQHCVDSREPEDWVSRLLRLLERNRGEEVGDPVKDSGSWRGWCSRS</sequence>
<dbReference type="AlphaFoldDB" id="A0A4Z2IIN6"/>
<accession>A0A4Z2IIN6</accession>
<evidence type="ECO:0000313" key="2">
    <source>
        <dbReference type="EMBL" id="TNN77595.1"/>
    </source>
</evidence>
<protein>
    <submittedName>
        <fullName evidence="2">Uncharacterized protein</fullName>
    </submittedName>
</protein>
<evidence type="ECO:0000256" key="1">
    <source>
        <dbReference type="SAM" id="MobiDB-lite"/>
    </source>
</evidence>
<dbReference type="EMBL" id="SRLO01000081">
    <property type="protein sequence ID" value="TNN77595.1"/>
    <property type="molecule type" value="Genomic_DNA"/>
</dbReference>